<reference evidence="1 2" key="1">
    <citation type="submission" date="2024-01" db="EMBL/GenBank/DDBJ databases">
        <title>The genome of the rayed Mediterranean limpet Patella caerulea (Linnaeus, 1758).</title>
        <authorList>
            <person name="Anh-Thu Weber A."/>
            <person name="Halstead-Nussloch G."/>
        </authorList>
    </citation>
    <scope>NUCLEOTIDE SEQUENCE [LARGE SCALE GENOMIC DNA]</scope>
    <source>
        <strain evidence="1">AATW-2023a</strain>
        <tissue evidence="1">Whole specimen</tissue>
    </source>
</reference>
<evidence type="ECO:0000313" key="1">
    <source>
        <dbReference type="EMBL" id="KAK6168093.1"/>
    </source>
</evidence>
<protein>
    <submittedName>
        <fullName evidence="1">Uncharacterized protein</fullName>
    </submittedName>
</protein>
<evidence type="ECO:0000313" key="2">
    <source>
        <dbReference type="Proteomes" id="UP001347796"/>
    </source>
</evidence>
<dbReference type="Proteomes" id="UP001347796">
    <property type="component" value="Unassembled WGS sequence"/>
</dbReference>
<comment type="caution">
    <text evidence="1">The sequence shown here is derived from an EMBL/GenBank/DDBJ whole genome shotgun (WGS) entry which is preliminary data.</text>
</comment>
<sequence length="93" mass="11190">MKTFKKKRKCWYKYRRNQTSGNYEEYRIARNHATSLQRTVHKEIEKSVAANVKDNPKSFWKYVRSKTKNGEGISNLEKEDGTILYSNLERLWN</sequence>
<keyword evidence="2" id="KW-1185">Reference proteome</keyword>
<dbReference type="AlphaFoldDB" id="A0AAN8J0T5"/>
<accession>A0AAN8J0T5</accession>
<name>A0AAN8J0T5_PATCE</name>
<proteinExistence type="predicted"/>
<dbReference type="EMBL" id="JAZGQO010000018">
    <property type="protein sequence ID" value="KAK6168093.1"/>
    <property type="molecule type" value="Genomic_DNA"/>
</dbReference>
<gene>
    <name evidence="1" type="ORF">SNE40_021989</name>
</gene>
<organism evidence="1 2">
    <name type="scientific">Patella caerulea</name>
    <name type="common">Rayed Mediterranean limpet</name>
    <dbReference type="NCBI Taxonomy" id="87958"/>
    <lineage>
        <taxon>Eukaryota</taxon>
        <taxon>Metazoa</taxon>
        <taxon>Spiralia</taxon>
        <taxon>Lophotrochozoa</taxon>
        <taxon>Mollusca</taxon>
        <taxon>Gastropoda</taxon>
        <taxon>Patellogastropoda</taxon>
        <taxon>Patelloidea</taxon>
        <taxon>Patellidae</taxon>
        <taxon>Patella</taxon>
    </lineage>
</organism>